<dbReference type="InterPro" id="IPR003034">
    <property type="entry name" value="SAP_dom"/>
</dbReference>
<dbReference type="InterPro" id="IPR035979">
    <property type="entry name" value="RBD_domain_sf"/>
</dbReference>
<feature type="compositionally biased region" description="Basic and acidic residues" evidence="2">
    <location>
        <begin position="154"/>
        <end position="170"/>
    </location>
</feature>
<dbReference type="PROSITE" id="PS50102">
    <property type="entry name" value="RRM"/>
    <property type="match status" value="1"/>
</dbReference>
<feature type="compositionally biased region" description="Polar residues" evidence="2">
    <location>
        <begin position="198"/>
        <end position="214"/>
    </location>
</feature>
<evidence type="ECO:0000259" key="3">
    <source>
        <dbReference type="PROSITE" id="PS50102"/>
    </source>
</evidence>
<dbReference type="InterPro" id="IPR012677">
    <property type="entry name" value="Nucleotide-bd_a/b_plait_sf"/>
</dbReference>
<feature type="compositionally biased region" description="Low complexity" evidence="2">
    <location>
        <begin position="289"/>
        <end position="298"/>
    </location>
</feature>
<dbReference type="SMART" id="SM00513">
    <property type="entry name" value="SAP"/>
    <property type="match status" value="1"/>
</dbReference>
<reference evidence="5 6" key="1">
    <citation type="submission" date="2013-11" db="EMBL/GenBank/DDBJ databases">
        <title>Opisthorchis viverrini - life in the bile duct.</title>
        <authorList>
            <person name="Young N.D."/>
            <person name="Nagarajan N."/>
            <person name="Lin S.J."/>
            <person name="Korhonen P.K."/>
            <person name="Jex A.R."/>
            <person name="Hall R.S."/>
            <person name="Safavi-Hemami H."/>
            <person name="Kaewkong W."/>
            <person name="Bertrand D."/>
            <person name="Gao S."/>
            <person name="Seet Q."/>
            <person name="Wongkham S."/>
            <person name="Teh B.T."/>
            <person name="Wongkham C."/>
            <person name="Intapan P.M."/>
            <person name="Maleewong W."/>
            <person name="Yang X."/>
            <person name="Hu M."/>
            <person name="Wang Z."/>
            <person name="Hofmann A."/>
            <person name="Sternberg P.W."/>
            <person name="Tan P."/>
            <person name="Wang J."/>
            <person name="Gasser R.B."/>
        </authorList>
    </citation>
    <scope>NUCLEOTIDE SEQUENCE [LARGE SCALE GENOMIC DNA]</scope>
</reference>
<dbReference type="InterPro" id="IPR034257">
    <property type="entry name" value="Acinus_RRM"/>
</dbReference>
<dbReference type="PANTHER" id="PTHR46589">
    <property type="entry name" value="APOPTOTIC CHROMATIN CONDENSATION INDUCER IN THE NUCLEUS"/>
    <property type="match status" value="1"/>
</dbReference>
<feature type="compositionally biased region" description="Basic and acidic residues" evidence="2">
    <location>
        <begin position="680"/>
        <end position="696"/>
    </location>
</feature>
<gene>
    <name evidence="5" type="ORF">T265_04671</name>
</gene>
<feature type="compositionally biased region" description="Low complexity" evidence="2">
    <location>
        <begin position="733"/>
        <end position="743"/>
    </location>
</feature>
<dbReference type="PROSITE" id="PS50800">
    <property type="entry name" value="SAP"/>
    <property type="match status" value="1"/>
</dbReference>
<dbReference type="STRING" id="6198.A0A074ZRT0"/>
<sequence>MKKLGEPTDKCGHTSRGSHALDISVYEELYLGLDCFNASTLKIITAHAMSVDDQLRGLEALTVVELRKRLSSHDLSTAGSKKELLRRLATFMKTSQDSDTVVPAEIRDNVLEPVDDALELDAPDSDVETGDTSAVTVISVTKDEPSLPPPRHNGHPESTERRSSSKDEHRRRTSTSKTESPADVRKSDERPASRRRQWGSSTRSTSGVISISTDSLEKLVPTLTAEPSDTYNRSATVPGAGTQSDSHTVQTAPANSKTDEPDNGQVELEVEAIVDNMDTEDIHQETKTPKQPKSPVKPSSEDRSLSTAEVASPERAPVSVGSRKSSPERNTSSKPPSPHKRKGPKETKAVGYLVESPERVEPCQPAKHKPTNIVYIRSLVRPFTVDQLRQMISDRFGPVDEIWLDRIKSSSLVRMNTLEAATKCREGLDGSRWPSMNPRVLRCDFGNEALFDWMKANGASGDLAPPRHLVLGQPDGASGECPPTDEKVNKGAPRSDRTSKRGSGTQDLRTRLDSDAAVKDASPRQKSPVHKQPSEPKKKQEEPAKLLDDLFRKTESTPCIYWLPLTDDEAKKQAEERLRAYAAKRSTYVRSTRPSQRATRSPFTSPGPNEATGQKATERSGQSSSAAKTTQPDRSEPSAVSKNISKTEVTNESKSKPQRADAGDRSRKKSPAPLPQDSQSGKRDKCPTETRKRERSPFTPPRTQPSAESRTDTDKSSRPNASSSSVTKRARSRSPSTRRSQPSKTDRFRRSSSRSSTGRSDTKRRTTGSSSRRDRRTPPSSSKYTRERSRSVERRAISPPTHRSYGRSHR</sequence>
<keyword evidence="1" id="KW-0694">RNA-binding</keyword>
<evidence type="ECO:0000259" key="4">
    <source>
        <dbReference type="PROSITE" id="PS50800"/>
    </source>
</evidence>
<dbReference type="GO" id="GO:0008380">
    <property type="term" value="P:RNA splicing"/>
    <property type="evidence" value="ECO:0007669"/>
    <property type="project" value="TreeGrafter"/>
</dbReference>
<dbReference type="Gene3D" id="1.10.720.30">
    <property type="entry name" value="SAP domain"/>
    <property type="match status" value="1"/>
</dbReference>
<evidence type="ECO:0008006" key="7">
    <source>
        <dbReference type="Google" id="ProtNLM"/>
    </source>
</evidence>
<protein>
    <recommendedName>
        <fullName evidence="7">SAP domain protein</fullName>
    </recommendedName>
</protein>
<dbReference type="InterPro" id="IPR036361">
    <property type="entry name" value="SAP_dom_sf"/>
</dbReference>
<dbReference type="OrthoDB" id="5348404at2759"/>
<keyword evidence="6" id="KW-1185">Reference proteome</keyword>
<dbReference type="Proteomes" id="UP000054324">
    <property type="component" value="Unassembled WGS sequence"/>
</dbReference>
<dbReference type="Gene3D" id="3.30.70.330">
    <property type="match status" value="1"/>
</dbReference>
<accession>A0A074ZRT0</accession>
<dbReference type="RefSeq" id="XP_009167726.1">
    <property type="nucleotide sequence ID" value="XM_009169462.1"/>
</dbReference>
<dbReference type="Pfam" id="PF02037">
    <property type="entry name" value="SAP"/>
    <property type="match status" value="1"/>
</dbReference>
<evidence type="ECO:0000256" key="2">
    <source>
        <dbReference type="SAM" id="MobiDB-lite"/>
    </source>
</evidence>
<dbReference type="EMBL" id="KL596697">
    <property type="protein sequence ID" value="KER28537.1"/>
    <property type="molecule type" value="Genomic_DNA"/>
</dbReference>
<dbReference type="InterPro" id="IPR052793">
    <property type="entry name" value="EJC-associated_protein"/>
</dbReference>
<dbReference type="GeneID" id="20318853"/>
<feature type="region of interest" description="Disordered" evidence="2">
    <location>
        <begin position="139"/>
        <end position="347"/>
    </location>
</feature>
<dbReference type="CTD" id="20318853"/>
<dbReference type="KEGG" id="ovi:T265_04671"/>
<name>A0A074ZRT0_OPIVI</name>
<feature type="compositionally biased region" description="Polar residues" evidence="2">
    <location>
        <begin position="588"/>
        <end position="630"/>
    </location>
</feature>
<proteinExistence type="predicted"/>
<evidence type="ECO:0000313" key="5">
    <source>
        <dbReference type="EMBL" id="KER28537.1"/>
    </source>
</evidence>
<dbReference type="GO" id="GO:0071011">
    <property type="term" value="C:precatalytic spliceosome"/>
    <property type="evidence" value="ECO:0007669"/>
    <property type="project" value="TreeGrafter"/>
</dbReference>
<feature type="compositionally biased region" description="Polar residues" evidence="2">
    <location>
        <begin position="225"/>
        <end position="256"/>
    </location>
</feature>
<evidence type="ECO:0000313" key="6">
    <source>
        <dbReference type="Proteomes" id="UP000054324"/>
    </source>
</evidence>
<feature type="compositionally biased region" description="Basic and acidic residues" evidence="2">
    <location>
        <begin position="649"/>
        <end position="665"/>
    </location>
</feature>
<feature type="compositionally biased region" description="Basic and acidic residues" evidence="2">
    <location>
        <begin position="784"/>
        <end position="796"/>
    </location>
</feature>
<dbReference type="GO" id="GO:0003723">
    <property type="term" value="F:RNA binding"/>
    <property type="evidence" value="ECO:0007669"/>
    <property type="project" value="UniProtKB-UniRule"/>
</dbReference>
<dbReference type="PANTHER" id="PTHR46589:SF1">
    <property type="entry name" value="APOPTOTIC CHROMATIN CONDENSATION INDUCER IN THE NUCLEUS"/>
    <property type="match status" value="1"/>
</dbReference>
<feature type="compositionally biased region" description="Basic and acidic residues" evidence="2">
    <location>
        <begin position="508"/>
        <end position="523"/>
    </location>
</feature>
<dbReference type="CDD" id="cd12432">
    <property type="entry name" value="RRM_ACINU"/>
    <property type="match status" value="1"/>
</dbReference>
<feature type="domain" description="RRM" evidence="3">
    <location>
        <begin position="372"/>
        <end position="448"/>
    </location>
</feature>
<feature type="compositionally biased region" description="Polar residues" evidence="2">
    <location>
        <begin position="322"/>
        <end position="334"/>
    </location>
</feature>
<feature type="compositionally biased region" description="Basic and acidic residues" evidence="2">
    <location>
        <begin position="484"/>
        <end position="499"/>
    </location>
</feature>
<feature type="compositionally biased region" description="Basic and acidic residues" evidence="2">
    <location>
        <begin position="532"/>
        <end position="550"/>
    </location>
</feature>
<feature type="compositionally biased region" description="Polar residues" evidence="2">
    <location>
        <begin position="637"/>
        <end position="648"/>
    </location>
</feature>
<dbReference type="SUPFAM" id="SSF54928">
    <property type="entry name" value="RNA-binding domain, RBD"/>
    <property type="match status" value="1"/>
</dbReference>
<dbReference type="SUPFAM" id="SSF68906">
    <property type="entry name" value="SAP domain"/>
    <property type="match status" value="1"/>
</dbReference>
<feature type="compositionally biased region" description="Polar residues" evidence="2">
    <location>
        <begin position="718"/>
        <end position="727"/>
    </location>
</feature>
<dbReference type="Pfam" id="PF16294">
    <property type="entry name" value="RSB_motif"/>
    <property type="match status" value="1"/>
</dbReference>
<feature type="compositionally biased region" description="Basic and acidic residues" evidence="2">
    <location>
        <begin position="180"/>
        <end position="192"/>
    </location>
</feature>
<dbReference type="GO" id="GO:0061574">
    <property type="term" value="C:ASAP complex"/>
    <property type="evidence" value="ECO:0007669"/>
    <property type="project" value="TreeGrafter"/>
</dbReference>
<feature type="region of interest" description="Disordered" evidence="2">
    <location>
        <begin position="462"/>
        <end position="550"/>
    </location>
</feature>
<dbReference type="InterPro" id="IPR032552">
    <property type="entry name" value="RSB_motif"/>
</dbReference>
<dbReference type="InterPro" id="IPR000504">
    <property type="entry name" value="RRM_dom"/>
</dbReference>
<feature type="region of interest" description="Disordered" evidence="2">
    <location>
        <begin position="582"/>
        <end position="810"/>
    </location>
</feature>
<dbReference type="AlphaFoldDB" id="A0A074ZRT0"/>
<feature type="domain" description="SAP" evidence="4">
    <location>
        <begin position="58"/>
        <end position="92"/>
    </location>
</feature>
<evidence type="ECO:0000256" key="1">
    <source>
        <dbReference type="PROSITE-ProRule" id="PRU00176"/>
    </source>
</evidence>
<organism evidence="5 6">
    <name type="scientific">Opisthorchis viverrini</name>
    <name type="common">Southeast Asian liver fluke</name>
    <dbReference type="NCBI Taxonomy" id="6198"/>
    <lineage>
        <taxon>Eukaryota</taxon>
        <taxon>Metazoa</taxon>
        <taxon>Spiralia</taxon>
        <taxon>Lophotrochozoa</taxon>
        <taxon>Platyhelminthes</taxon>
        <taxon>Trematoda</taxon>
        <taxon>Digenea</taxon>
        <taxon>Opisthorchiida</taxon>
        <taxon>Opisthorchiata</taxon>
        <taxon>Opisthorchiidae</taxon>
        <taxon>Opisthorchis</taxon>
    </lineage>
</organism>